<accession>I0KF69</accession>
<dbReference type="PANTHER" id="PTHR42748">
    <property type="entry name" value="NITROGEN METABOLITE REPRESSION PROTEIN NMRA FAMILY MEMBER"/>
    <property type="match status" value="1"/>
</dbReference>
<keyword evidence="4" id="KW-1185">Reference proteome</keyword>
<dbReference type="Pfam" id="PF13460">
    <property type="entry name" value="NAD_binding_10"/>
    <property type="match status" value="1"/>
</dbReference>
<evidence type="ECO:0000313" key="4">
    <source>
        <dbReference type="Proteomes" id="UP000011058"/>
    </source>
</evidence>
<dbReference type="HOGENOM" id="CLU_930878_0_0_10"/>
<name>I0KF69_9BACT</name>
<dbReference type="OrthoDB" id="9780595at2"/>
<dbReference type="Proteomes" id="UP000011058">
    <property type="component" value="Chromosome"/>
</dbReference>
<dbReference type="SUPFAM" id="SSF51735">
    <property type="entry name" value="NAD(P)-binding Rossmann-fold domains"/>
    <property type="match status" value="1"/>
</dbReference>
<dbReference type="eggNOG" id="COG0702">
    <property type="taxonomic scope" value="Bacteria"/>
</dbReference>
<dbReference type="InterPro" id="IPR051164">
    <property type="entry name" value="NmrA-like_oxidored"/>
</dbReference>
<dbReference type="AlphaFoldDB" id="I0KF69"/>
<dbReference type="KEGG" id="fae:FAES_4773"/>
<dbReference type="EMBL" id="HE796683">
    <property type="protein sequence ID" value="CCH02772.1"/>
    <property type="molecule type" value="Genomic_DNA"/>
</dbReference>
<evidence type="ECO:0000256" key="1">
    <source>
        <dbReference type="ARBA" id="ARBA00022857"/>
    </source>
</evidence>
<dbReference type="InterPro" id="IPR016040">
    <property type="entry name" value="NAD(P)-bd_dom"/>
</dbReference>
<gene>
    <name evidence="3" type="ORF">FAES_4773</name>
</gene>
<dbReference type="Gene3D" id="3.40.50.720">
    <property type="entry name" value="NAD(P)-binding Rossmann-like Domain"/>
    <property type="match status" value="1"/>
</dbReference>
<proteinExistence type="predicted"/>
<sequence length="288" mass="31937">MKIGIIGATGMLGKPVTQALVQAGFPVRIIARNVPEAQALFPKSEVVFGDLQQPDSLVTALAGCTVTYLSLSVKQTEKPTDFHTETDGLRHLLAAAKTAGVTRIAYLSSIVMRYQGMNGFDWWVFRLKQEAVALIKASGLDYSIFYPSNFMETMLTTQRMGPLVLVVGTSPVKPWFIAAHDYGRQVVRALQRVRAGEPQEYVIQGPEPVTQLDAARRLVRVYKKANLQVVAVVPTLLRLGRLFSPQADYGWHIGEALNRYPETFEAQRTWEELGKPATTIELFAESVN</sequence>
<reference evidence="3 4" key="1">
    <citation type="journal article" date="2012" name="J. Bacteriol.">
        <title>Genome Sequence of Fibrella aestuarina BUZ 2T, a Filamentous Marine Bacterium.</title>
        <authorList>
            <person name="Filippini M."/>
            <person name="Qi W."/>
            <person name="Blom J."/>
            <person name="Goesmann A."/>
            <person name="Smits T.H."/>
            <person name="Bagheri H.C."/>
        </authorList>
    </citation>
    <scope>NUCLEOTIDE SEQUENCE [LARGE SCALE GENOMIC DNA]</scope>
    <source>
        <strain evidence="4">BUZ 2T</strain>
    </source>
</reference>
<dbReference type="RefSeq" id="WP_015333871.1">
    <property type="nucleotide sequence ID" value="NC_020054.1"/>
</dbReference>
<dbReference type="InterPro" id="IPR036291">
    <property type="entry name" value="NAD(P)-bd_dom_sf"/>
</dbReference>
<keyword evidence="1" id="KW-0521">NADP</keyword>
<evidence type="ECO:0000313" key="3">
    <source>
        <dbReference type="EMBL" id="CCH02772.1"/>
    </source>
</evidence>
<dbReference type="PANTHER" id="PTHR42748:SF7">
    <property type="entry name" value="NMRA LIKE REDOX SENSOR 1-RELATED"/>
    <property type="match status" value="1"/>
</dbReference>
<dbReference type="PATRIC" id="fig|1166018.3.peg.1743"/>
<evidence type="ECO:0000259" key="2">
    <source>
        <dbReference type="Pfam" id="PF13460"/>
    </source>
</evidence>
<dbReference type="STRING" id="1166018.FAES_4773"/>
<organism evidence="3 4">
    <name type="scientific">Fibrella aestuarina BUZ 2</name>
    <dbReference type="NCBI Taxonomy" id="1166018"/>
    <lineage>
        <taxon>Bacteria</taxon>
        <taxon>Pseudomonadati</taxon>
        <taxon>Bacteroidota</taxon>
        <taxon>Cytophagia</taxon>
        <taxon>Cytophagales</taxon>
        <taxon>Spirosomataceae</taxon>
        <taxon>Fibrella</taxon>
    </lineage>
</organism>
<feature type="domain" description="NAD(P)-binding" evidence="2">
    <location>
        <begin position="7"/>
        <end position="154"/>
    </location>
</feature>
<protein>
    <submittedName>
        <fullName evidence="3">NmrA family protein</fullName>
    </submittedName>
</protein>